<dbReference type="EMBL" id="CP144748">
    <property type="protein sequence ID" value="WVZ71984.1"/>
    <property type="molecule type" value="Genomic_DNA"/>
</dbReference>
<keyword evidence="3" id="KW-1185">Reference proteome</keyword>
<dbReference type="AlphaFoldDB" id="A0AAQ3TDH5"/>
<feature type="region of interest" description="Disordered" evidence="1">
    <location>
        <begin position="97"/>
        <end position="137"/>
    </location>
</feature>
<evidence type="ECO:0000313" key="2">
    <source>
        <dbReference type="EMBL" id="WVZ71984.1"/>
    </source>
</evidence>
<sequence>MPNVGYREGVKSRMTFLQDVRESQPAGDDERRRPRLRGIPTRSPFSPSWKLARLDERWQGRHRQGLMSIGKGRLEAGKAGWKHRQGKQTILLGSWQARRPAAQDKVEEGEAAQEHVAPSSPTAARPRAGQPASPRHPLLLGERRWELGGRPPRSRQLSAGGCCSTCARRGRPVVVAGGGGEGLATAGRGWVEAGWQREAAIGRWKKTLTRGSTL</sequence>
<evidence type="ECO:0000256" key="1">
    <source>
        <dbReference type="SAM" id="MobiDB-lite"/>
    </source>
</evidence>
<feature type="region of interest" description="Disordered" evidence="1">
    <location>
        <begin position="1"/>
        <end position="48"/>
    </location>
</feature>
<dbReference type="Proteomes" id="UP001341281">
    <property type="component" value="Chromosome 04"/>
</dbReference>
<feature type="compositionally biased region" description="Low complexity" evidence="1">
    <location>
        <begin position="117"/>
        <end position="128"/>
    </location>
</feature>
<reference evidence="2 3" key="1">
    <citation type="submission" date="2024-02" db="EMBL/GenBank/DDBJ databases">
        <title>High-quality chromosome-scale genome assembly of Pensacola bahiagrass (Paspalum notatum Flugge var. saurae).</title>
        <authorList>
            <person name="Vega J.M."/>
            <person name="Podio M."/>
            <person name="Orjuela J."/>
            <person name="Siena L.A."/>
            <person name="Pessino S.C."/>
            <person name="Combes M.C."/>
            <person name="Mariac C."/>
            <person name="Albertini E."/>
            <person name="Pupilli F."/>
            <person name="Ortiz J.P.A."/>
            <person name="Leblanc O."/>
        </authorList>
    </citation>
    <scope>NUCLEOTIDE SEQUENCE [LARGE SCALE GENOMIC DNA]</scope>
    <source>
        <strain evidence="2">R1</strain>
        <tissue evidence="2">Leaf</tissue>
    </source>
</reference>
<organism evidence="2 3">
    <name type="scientific">Paspalum notatum var. saurae</name>
    <dbReference type="NCBI Taxonomy" id="547442"/>
    <lineage>
        <taxon>Eukaryota</taxon>
        <taxon>Viridiplantae</taxon>
        <taxon>Streptophyta</taxon>
        <taxon>Embryophyta</taxon>
        <taxon>Tracheophyta</taxon>
        <taxon>Spermatophyta</taxon>
        <taxon>Magnoliopsida</taxon>
        <taxon>Liliopsida</taxon>
        <taxon>Poales</taxon>
        <taxon>Poaceae</taxon>
        <taxon>PACMAD clade</taxon>
        <taxon>Panicoideae</taxon>
        <taxon>Andropogonodae</taxon>
        <taxon>Paspaleae</taxon>
        <taxon>Paspalinae</taxon>
        <taxon>Paspalum</taxon>
    </lineage>
</organism>
<protein>
    <submittedName>
        <fullName evidence="2">Uncharacterized protein</fullName>
    </submittedName>
</protein>
<gene>
    <name evidence="2" type="ORF">U9M48_020510</name>
</gene>
<proteinExistence type="predicted"/>
<evidence type="ECO:0000313" key="3">
    <source>
        <dbReference type="Proteomes" id="UP001341281"/>
    </source>
</evidence>
<name>A0AAQ3TDH5_PASNO</name>
<accession>A0AAQ3TDH5</accession>